<accession>A0A915N8F2</accession>
<feature type="transmembrane region" description="Helical" evidence="2">
    <location>
        <begin position="333"/>
        <end position="356"/>
    </location>
</feature>
<evidence type="ECO:0000313" key="4">
    <source>
        <dbReference type="WBParaSite" id="scaffold8098_cov304.g12743"/>
    </source>
</evidence>
<name>A0A915N8F2_MELJA</name>
<keyword evidence="2" id="KW-1133">Transmembrane helix</keyword>
<dbReference type="PROSITE" id="PS51257">
    <property type="entry name" value="PROKAR_LIPOPROTEIN"/>
    <property type="match status" value="1"/>
</dbReference>
<evidence type="ECO:0000313" key="3">
    <source>
        <dbReference type="Proteomes" id="UP000887561"/>
    </source>
</evidence>
<dbReference type="WBParaSite" id="scaffold8098_cov304.g12743">
    <property type="protein sequence ID" value="scaffold8098_cov304.g12743"/>
    <property type="gene ID" value="scaffold8098_cov304.g12743"/>
</dbReference>
<keyword evidence="3" id="KW-1185">Reference proteome</keyword>
<dbReference type="Proteomes" id="UP000887561">
    <property type="component" value="Unplaced"/>
</dbReference>
<keyword evidence="2" id="KW-0472">Membrane</keyword>
<reference evidence="4" key="1">
    <citation type="submission" date="2022-11" db="UniProtKB">
        <authorList>
            <consortium name="WormBaseParasite"/>
        </authorList>
    </citation>
    <scope>IDENTIFICATION</scope>
</reference>
<sequence>MLFRYNQNSSNISLMVPVSIFLLFVGCMVVNCDLVGHGGHWLINNKIVKLNGNTKLAENPDDLKLYKELEGSCDVEMVEGNIKIWYEKNSATTEEGCSIDLVTKNDDQLSLRFGIWHKNGLTECLGDTGKMKKCQHIEKSQIENHTAAANNMLPFSFSLKKEEFDSLKKEPNYVGDGATEPCLSNERHSTIETSFDLLLNEDIFGIEDCNSKLALSCSKKENIRNPEEWEIVDETYKKTYSKIGFNFLFTFHILPLTTMRKSIQKFWTSCDSKEGICADDAEFQKCDKMFIEFDKENFKMLVSTEENNEDKTDDNLEIKKESEEETGIKTSTIILIIIGVTVVILVLIGIAFLFLGKNEIKAEKARDKSREFSTNISIGNSKSKRSLPSFGSSRSKYGRGSVGEKEKKITLNSNREIISSSSSSVSKKV</sequence>
<keyword evidence="2" id="KW-0812">Transmembrane</keyword>
<feature type="region of interest" description="Disordered" evidence="1">
    <location>
        <begin position="381"/>
        <end position="408"/>
    </location>
</feature>
<evidence type="ECO:0000256" key="1">
    <source>
        <dbReference type="SAM" id="MobiDB-lite"/>
    </source>
</evidence>
<feature type="transmembrane region" description="Helical" evidence="2">
    <location>
        <begin position="12"/>
        <end position="31"/>
    </location>
</feature>
<proteinExistence type="predicted"/>
<organism evidence="3 4">
    <name type="scientific">Meloidogyne javanica</name>
    <name type="common">Root-knot nematode worm</name>
    <dbReference type="NCBI Taxonomy" id="6303"/>
    <lineage>
        <taxon>Eukaryota</taxon>
        <taxon>Metazoa</taxon>
        <taxon>Ecdysozoa</taxon>
        <taxon>Nematoda</taxon>
        <taxon>Chromadorea</taxon>
        <taxon>Rhabditida</taxon>
        <taxon>Tylenchina</taxon>
        <taxon>Tylenchomorpha</taxon>
        <taxon>Tylenchoidea</taxon>
        <taxon>Meloidogynidae</taxon>
        <taxon>Meloidogyninae</taxon>
        <taxon>Meloidogyne</taxon>
        <taxon>Meloidogyne incognita group</taxon>
    </lineage>
</organism>
<evidence type="ECO:0000256" key="2">
    <source>
        <dbReference type="SAM" id="Phobius"/>
    </source>
</evidence>
<dbReference type="AlphaFoldDB" id="A0A915N8F2"/>
<protein>
    <submittedName>
        <fullName evidence="4">Uncharacterized protein</fullName>
    </submittedName>
</protein>